<dbReference type="AlphaFoldDB" id="A0AAF0F458"/>
<evidence type="ECO:0000256" key="2">
    <source>
        <dbReference type="ARBA" id="ARBA00022692"/>
    </source>
</evidence>
<evidence type="ECO:0000256" key="3">
    <source>
        <dbReference type="ARBA" id="ARBA00022729"/>
    </source>
</evidence>
<dbReference type="Proteomes" id="UP001217754">
    <property type="component" value="Chromosome 4"/>
</dbReference>
<dbReference type="Pfam" id="PF09451">
    <property type="entry name" value="ATG27"/>
    <property type="match status" value="1"/>
</dbReference>
<evidence type="ECO:0000256" key="1">
    <source>
        <dbReference type="ARBA" id="ARBA00004167"/>
    </source>
</evidence>
<evidence type="ECO:0000313" key="8">
    <source>
        <dbReference type="Proteomes" id="UP001217754"/>
    </source>
</evidence>
<dbReference type="RefSeq" id="XP_060122418.1">
    <property type="nucleotide sequence ID" value="XM_060266435.1"/>
</dbReference>
<evidence type="ECO:0000256" key="4">
    <source>
        <dbReference type="ARBA" id="ARBA00022989"/>
    </source>
</evidence>
<sequence length="197" mass="21652">MHWPWFVVLLALLVRADPCIYTGKTARGQDDKVDLAPVFANGPLSIDSVVPTPPSRTRTQVQIDLCNPLPIDKAKNAEDQCPDGTLVCLSVTNEKHGENRIEQVVPAATKAETSKLAETLERKPARANAPRFIIHLAAPSWGEIVQKTQVQFFCSPEHKVPIARPSDHLSWDSKAPLALDILSSEVCHGRHPRASDC</sequence>
<keyword evidence="2" id="KW-0812">Transmembrane</keyword>
<name>A0AAF0F458_9BASI</name>
<feature type="signal peptide" evidence="6">
    <location>
        <begin position="1"/>
        <end position="16"/>
    </location>
</feature>
<keyword evidence="4" id="KW-1133">Transmembrane helix</keyword>
<dbReference type="EMBL" id="CP119961">
    <property type="protein sequence ID" value="WFD39521.1"/>
    <property type="molecule type" value="Genomic_DNA"/>
</dbReference>
<gene>
    <name evidence="7" type="primary">ATG27</name>
    <name evidence="7" type="ORF">MJAP1_002500</name>
</gene>
<keyword evidence="8" id="KW-1185">Reference proteome</keyword>
<dbReference type="GO" id="GO:0016020">
    <property type="term" value="C:membrane"/>
    <property type="evidence" value="ECO:0007669"/>
    <property type="project" value="UniProtKB-SubCell"/>
</dbReference>
<feature type="chain" id="PRO_5042094415" evidence="6">
    <location>
        <begin position="17"/>
        <end position="197"/>
    </location>
</feature>
<protein>
    <submittedName>
        <fullName evidence="7">Type II membrane protein</fullName>
    </submittedName>
</protein>
<keyword evidence="5" id="KW-0472">Membrane</keyword>
<organism evidence="7 8">
    <name type="scientific">Malassezia japonica</name>
    <dbReference type="NCBI Taxonomy" id="223818"/>
    <lineage>
        <taxon>Eukaryota</taxon>
        <taxon>Fungi</taxon>
        <taxon>Dikarya</taxon>
        <taxon>Basidiomycota</taxon>
        <taxon>Ustilaginomycotina</taxon>
        <taxon>Malasseziomycetes</taxon>
        <taxon>Malasseziales</taxon>
        <taxon>Malasseziaceae</taxon>
        <taxon>Malassezia</taxon>
    </lineage>
</organism>
<comment type="subcellular location">
    <subcellularLocation>
        <location evidence="1">Membrane</location>
        <topology evidence="1">Single-pass membrane protein</topology>
    </subcellularLocation>
</comment>
<evidence type="ECO:0000256" key="5">
    <source>
        <dbReference type="ARBA" id="ARBA00023136"/>
    </source>
</evidence>
<reference evidence="7" key="1">
    <citation type="submission" date="2023-03" db="EMBL/GenBank/DDBJ databases">
        <title>Mating type loci evolution in Malassezia.</title>
        <authorList>
            <person name="Coelho M.A."/>
        </authorList>
    </citation>
    <scope>NUCLEOTIDE SEQUENCE</scope>
    <source>
        <strain evidence="7">CBS 9431</strain>
    </source>
</reference>
<dbReference type="GeneID" id="85226151"/>
<keyword evidence="3 6" id="KW-0732">Signal</keyword>
<dbReference type="InterPro" id="IPR018939">
    <property type="entry name" value="Autophagy-rel_prot_27"/>
</dbReference>
<proteinExistence type="predicted"/>
<accession>A0AAF0F458</accession>
<evidence type="ECO:0000256" key="6">
    <source>
        <dbReference type="SAM" id="SignalP"/>
    </source>
</evidence>
<evidence type="ECO:0000313" key="7">
    <source>
        <dbReference type="EMBL" id="WFD39521.1"/>
    </source>
</evidence>